<dbReference type="GO" id="GO:0005737">
    <property type="term" value="C:cytoplasm"/>
    <property type="evidence" value="ECO:0007669"/>
    <property type="project" value="TreeGrafter"/>
</dbReference>
<dbReference type="EMBL" id="CAJOAZ010000552">
    <property type="protein sequence ID" value="CAF3673093.1"/>
    <property type="molecule type" value="Genomic_DNA"/>
</dbReference>
<dbReference type="Pfam" id="PF00668">
    <property type="entry name" value="Condensation"/>
    <property type="match status" value="2"/>
</dbReference>
<proteinExistence type="predicted"/>
<dbReference type="Gene3D" id="3.40.50.12780">
    <property type="entry name" value="N-terminal domain of ligase-like"/>
    <property type="match status" value="2"/>
</dbReference>
<evidence type="ECO:0000256" key="1">
    <source>
        <dbReference type="ARBA" id="ARBA00022450"/>
    </source>
</evidence>
<dbReference type="InterPro" id="IPR025110">
    <property type="entry name" value="AMP-bd_C"/>
</dbReference>
<dbReference type="SUPFAM" id="SSF56801">
    <property type="entry name" value="Acetyl-CoA synthetase-like"/>
    <property type="match status" value="3"/>
</dbReference>
<accession>A0A814TJP1</accession>
<dbReference type="Pfam" id="PF00501">
    <property type="entry name" value="AMP-binding"/>
    <property type="match status" value="2"/>
</dbReference>
<dbReference type="InterPro" id="IPR009081">
    <property type="entry name" value="PP-bd_ACP"/>
</dbReference>
<dbReference type="InterPro" id="IPR036736">
    <property type="entry name" value="ACP-like_sf"/>
</dbReference>
<dbReference type="PROSITE" id="PS00012">
    <property type="entry name" value="PHOSPHOPANTETHEINE"/>
    <property type="match status" value="1"/>
</dbReference>
<dbReference type="GO" id="GO:0031177">
    <property type="term" value="F:phosphopantetheine binding"/>
    <property type="evidence" value="ECO:0007669"/>
    <property type="project" value="TreeGrafter"/>
</dbReference>
<dbReference type="PANTHER" id="PTHR45527">
    <property type="entry name" value="NONRIBOSOMAL PEPTIDE SYNTHETASE"/>
    <property type="match status" value="1"/>
</dbReference>
<dbReference type="Gene3D" id="1.10.1200.10">
    <property type="entry name" value="ACP-like"/>
    <property type="match status" value="3"/>
</dbReference>
<dbReference type="Gene3D" id="3.30.559.10">
    <property type="entry name" value="Chloramphenicol acetyltransferase-like domain"/>
    <property type="match status" value="2"/>
</dbReference>
<sequence length="2789" mass="321533">MDIKEELALACSYAFLFKLTNNFEQDLSLLWNNVPIKISFNPHMSFDELVEHINGILSLRKSTNIENNRINDTILAIQFADRLCIINGSKNLFKQNTINTIGQRFQLIFEQIFSRNKLIFHCNFDPLFKLSILLPNEKHMLLSLTTSEINHQQFQKCLHEQFTHLALIHPQKIAIILDDQSLSYGEMLFYVERIVISLIIDYNIKVGEIICQYMDRSIEMILSILAIIMSGAIYCPVLSTDPLSRLINIIEQTKATHVLIHSSTNNLLYGSISLSTTLINVITCLNISHDETKLLKSQLLIDPNEVAIIIFTSGSTGQPKGVQLTHTNLFHSFNSVTLANLIDINPTVLQLSQTSFDVHIEEIFLTLSYFGGCLIMLHPHGHLDLDYVSYTIEKMQVSFMDTIPRYIITLCQHLHSEDKKQQFRSLRTIFNGGESMSVNQANTMIEFFPNKTIRLYHIYGPAEASITTAYHQITINDINVSQISCGRRLPNFKIQLRDEYMQQVAIGQTGELFIGGMSIFSGYLMRLDLTEKALIQLDNDYYYRTGDIFRLDKESQLYFVGRRDYQVKLRGQRIELTEIEHVLLTSSFHLSACVVIKIVHNELDHLVTFVQTNNKDVTEACLIDECRRRLPRFMIPTRIIILSKLPYNTNGKIDRGRLPSVNLLSIEDEKNTIQRTDLEERVHRIWCHILRIDQQNIPLDTSFFSLGGTSLVLMQILYKYHEEFSVNVDIPLFFEHATISKHVTFLSKSHIIEDVWQRLPFNQGPASYAQERIYLDERVRFDTNGIDVPAYHDIAIYRISFGTVSRQRLRKTVKILLETHTALRTSFHLTDNGLEQRIEPLIECEYTTTIYYNTQQLKSIEREELINPSLFNLSKGHLMRCHICLYHENHSTINYEILFPSDVIMLNFHHIAVDGETSDILNEDLCTAYNQGSLSIGSNALRYLDYSIHERQLDMRAASKFWLDILQGYDLKQSLPLPYDYQRTGNNRSGARVRVVRFEFGSSLSHAFLDYASRVNVSVFQLGLACFFTFLARLSGETSDVDLCLACYSANRYRPELQRLVGLFVTTLPYRLRFNLNESFDQIVQHIRNLTMTIFRHSYLPLQRLIENKHNRNGSEFFETTFDINMANPNLELDGAHLEMEPFPTDEMAKFDMFVRLFYAPKKDSSLVCSFDGALDIFDESTIEKLNVRFHYLLDHLFLSNESIRSSKINKLSLLLPDEYKLIRDMNNDEKIFTNYRQRSFEQLHQAFFHAAQNSPQKLAIVLDEQNISYGELLSSVYNQVNYFQQIIGVKLGDIVCQCVERGIDMVIGILTILTCGAIYCPFNPYDPAQRLNDLLTQTNRNGKTRCIIINNEETRHKFKSDYQHLIQTINLLSFDNDIVDTIPSTSMNDCAVVLFTSGSTGQPKGVQLTHENVSTSILSYEFAGMIISGDVVLQVTPCSFDMHIIEILGTLILDCTLIMLHPNGNYDLNYLSKTIAINQVTLLHSVPSHLNILCKYLEENSTFNSLSTIRALCTSGEPLNARCIKTYLQQLKKQSEAFNIYGPCECTNVTIYKMNCTTLIEGTCIGDIMPHLSCCILDDNMQSVIPGTTGMLYVSGPSVFPGYLNRDDLTIPVLYKHENQRIYFKSGDCVKLDRKYSRRLHYVGRQDFMVKLRGQRIELGEIEEIIIESEPSLIEKAVVMKREQNEEQYLVVYIQISSISDQQHNQLRKKIMSYMRQRLASYMIPSQIIFMEKLPLNSNGKIDRLNLPLVDFIDDESKTSSDTTNEEPSNTTEQIIHDIWCQIFNQKQISIRKNFFSLGGTSLLLMQIYTRYQKHFDVQHVSIPALFSQSTICEHAQLIGSIQSTTLEWQSLSIIEGYASYTQEDVWVADQSCVPHTSDDQQISLYRILQSYKVENGRISIERVRFALDTIVERHCIFRTALYFDKISGHVKQKILTSNDNMGQHYSLIKTIVKNDDEFKCLMADEETNISIFDLNQARSLRVNLIEWNDGQQLLLFNVHHCMFDGHSLDLFINEFIRAYGYIDGVSTPLPLMSQINYIDYVIHERIMDMTEASRFWYEELLTYPFDKMPALPLNNNSLKERTLFTGDGAMHAFKLTQETSKAMVIYAQEYDTTLYIVGLTCFYLFVYLMTDDNDICVETLHANRHRDEIQSIIGLFSNNMPCRVQIKHSLIQTFEQLLIEVKQRLFNIMQYSYFPYPKLLEMHRKNRPCPVFITPFLNLLFVLTISSDDDQEKLKLDDLGTTLTPFYIPLEDKALEELQIDMDLNESSKTITFTVNHALRSFDPTTGKLLGQRFQCLLEHLFHPNSNMIRDREMFNELNLILEHEQILINQFSNPYVYTPSMSLSTTTTTTIAIPAFQKISLIIGQQSLSFAELSYHTTSSVENSHISWTSKLAYLLEIFAKNINALVSMDNTNCLKIFVDEVILLRLTLEFAYKFFFSIFFGNTLVFEPIKEDEANITCLVTRTGQKWHEEIMPNLRHCCWLSGGGSCVLRMCTIKLYRLQLSNCKLYNLYTTVDSSSILSIYEIVRNDVQDEYSPISIGKQLSVEFTIVDKRGQPVWTNKPGHLHIARVLTSDMLSYDTHGLIFYLGSTEDELIIDNRRVDIHRIVQTILSYGAPLGVIDCLLTKINNNLTAHLLVSQTIHRQKDNFLYEIWSHCHYYLESAFVPGGWSIVHADEWPLDKYGSIDRLRLPYLSHIIEKVPSPPCRPLIPLEQELRSIFAKVLQLSNEDEVDIYASFLEHTGGSSLRATLAITLIREHIYSQMNIRLFYENPSVNKLAQAIQTQIT</sequence>
<dbReference type="GO" id="GO:0003824">
    <property type="term" value="F:catalytic activity"/>
    <property type="evidence" value="ECO:0007669"/>
    <property type="project" value="InterPro"/>
</dbReference>
<dbReference type="PROSITE" id="PS50075">
    <property type="entry name" value="CARRIER"/>
    <property type="match status" value="3"/>
</dbReference>
<name>A0A814TJP1_9BILA</name>
<dbReference type="InterPro" id="IPR023213">
    <property type="entry name" value="CAT-like_dom_sf"/>
</dbReference>
<dbReference type="InterPro" id="IPR000873">
    <property type="entry name" value="AMP-dep_synth/lig_dom"/>
</dbReference>
<dbReference type="InterPro" id="IPR045851">
    <property type="entry name" value="AMP-bd_C_sf"/>
</dbReference>
<keyword evidence="2" id="KW-0597">Phosphoprotein</keyword>
<evidence type="ECO:0000313" key="5">
    <source>
        <dbReference type="EMBL" id="CAF3673093.1"/>
    </source>
</evidence>
<feature type="domain" description="Carrier" evidence="3">
    <location>
        <begin position="1768"/>
        <end position="1844"/>
    </location>
</feature>
<gene>
    <name evidence="4" type="ORF">JYZ213_LOCUS24759</name>
    <name evidence="5" type="ORF">OXD698_LOCUS10390</name>
</gene>
<dbReference type="Pfam" id="PF13193">
    <property type="entry name" value="AMP-binding_C"/>
    <property type="match status" value="1"/>
</dbReference>
<dbReference type="GO" id="GO:0043041">
    <property type="term" value="P:amino acid activation for nonribosomal peptide biosynthetic process"/>
    <property type="evidence" value="ECO:0007669"/>
    <property type="project" value="TreeGrafter"/>
</dbReference>
<evidence type="ECO:0000256" key="2">
    <source>
        <dbReference type="ARBA" id="ARBA00022553"/>
    </source>
</evidence>
<evidence type="ECO:0000259" key="3">
    <source>
        <dbReference type="PROSITE" id="PS50075"/>
    </source>
</evidence>
<dbReference type="Gene3D" id="3.30.559.30">
    <property type="entry name" value="Nonribosomal peptide synthetase, condensation domain"/>
    <property type="match status" value="2"/>
</dbReference>
<keyword evidence="1" id="KW-0596">Phosphopantetheine</keyword>
<reference evidence="4" key="1">
    <citation type="submission" date="2021-02" db="EMBL/GenBank/DDBJ databases">
        <authorList>
            <person name="Nowell W R."/>
        </authorList>
    </citation>
    <scope>NUCLEOTIDE SEQUENCE</scope>
</reference>
<organism evidence="4 6">
    <name type="scientific">Adineta steineri</name>
    <dbReference type="NCBI Taxonomy" id="433720"/>
    <lineage>
        <taxon>Eukaryota</taxon>
        <taxon>Metazoa</taxon>
        <taxon>Spiralia</taxon>
        <taxon>Gnathifera</taxon>
        <taxon>Rotifera</taxon>
        <taxon>Eurotatoria</taxon>
        <taxon>Bdelloidea</taxon>
        <taxon>Adinetida</taxon>
        <taxon>Adinetidae</taxon>
        <taxon>Adineta</taxon>
    </lineage>
</organism>
<feature type="domain" description="Carrier" evidence="3">
    <location>
        <begin position="676"/>
        <end position="750"/>
    </location>
</feature>
<dbReference type="SUPFAM" id="SSF52777">
    <property type="entry name" value="CoA-dependent acyltransferases"/>
    <property type="match status" value="4"/>
</dbReference>
<protein>
    <recommendedName>
        <fullName evidence="3">Carrier domain-containing protein</fullName>
    </recommendedName>
</protein>
<dbReference type="EMBL" id="CAJNOG010000308">
    <property type="protein sequence ID" value="CAF1162974.1"/>
    <property type="molecule type" value="Genomic_DNA"/>
</dbReference>
<evidence type="ECO:0000313" key="4">
    <source>
        <dbReference type="EMBL" id="CAF1162974.1"/>
    </source>
</evidence>
<dbReference type="InterPro" id="IPR042099">
    <property type="entry name" value="ANL_N_sf"/>
</dbReference>
<dbReference type="InterPro" id="IPR006162">
    <property type="entry name" value="Ppantetheine_attach_site"/>
</dbReference>
<evidence type="ECO:0000313" key="6">
    <source>
        <dbReference type="Proteomes" id="UP000663845"/>
    </source>
</evidence>
<dbReference type="PANTHER" id="PTHR45527:SF1">
    <property type="entry name" value="FATTY ACID SYNTHASE"/>
    <property type="match status" value="1"/>
</dbReference>
<dbReference type="InterPro" id="IPR001242">
    <property type="entry name" value="Condensation_dom"/>
</dbReference>
<comment type="caution">
    <text evidence="4">The sequence shown here is derived from an EMBL/GenBank/DDBJ whole genome shotgun (WGS) entry which is preliminary data.</text>
</comment>
<dbReference type="SUPFAM" id="SSF47336">
    <property type="entry name" value="ACP-like"/>
    <property type="match status" value="3"/>
</dbReference>
<dbReference type="InterPro" id="IPR020845">
    <property type="entry name" value="AMP-binding_CS"/>
</dbReference>
<dbReference type="Gene3D" id="3.30.300.30">
    <property type="match status" value="2"/>
</dbReference>
<feature type="domain" description="Carrier" evidence="3">
    <location>
        <begin position="2712"/>
        <end position="2788"/>
    </location>
</feature>
<dbReference type="GO" id="GO:0044550">
    <property type="term" value="P:secondary metabolite biosynthetic process"/>
    <property type="evidence" value="ECO:0007669"/>
    <property type="project" value="TreeGrafter"/>
</dbReference>
<dbReference type="Pfam" id="PF00550">
    <property type="entry name" value="PP-binding"/>
    <property type="match status" value="3"/>
</dbReference>
<dbReference type="Proteomes" id="UP000663844">
    <property type="component" value="Unassembled WGS sequence"/>
</dbReference>
<dbReference type="Proteomes" id="UP000663845">
    <property type="component" value="Unassembled WGS sequence"/>
</dbReference>
<dbReference type="PROSITE" id="PS00455">
    <property type="entry name" value="AMP_BINDING"/>
    <property type="match status" value="2"/>
</dbReference>